<evidence type="ECO:0000313" key="3">
    <source>
        <dbReference type="Proteomes" id="UP000824120"/>
    </source>
</evidence>
<keyword evidence="3" id="KW-1185">Reference proteome</keyword>
<accession>A0A9J5Y9Q7</accession>
<feature type="region of interest" description="Disordered" evidence="1">
    <location>
        <begin position="247"/>
        <end position="286"/>
    </location>
</feature>
<comment type="caution">
    <text evidence="2">The sequence shown here is derived from an EMBL/GenBank/DDBJ whole genome shotgun (WGS) entry which is preliminary data.</text>
</comment>
<dbReference type="Proteomes" id="UP000824120">
    <property type="component" value="Chromosome 7"/>
</dbReference>
<feature type="compositionally biased region" description="Acidic residues" evidence="1">
    <location>
        <begin position="276"/>
        <end position="286"/>
    </location>
</feature>
<protein>
    <recommendedName>
        <fullName evidence="4">Integrase core domain containing protein</fullName>
    </recommendedName>
</protein>
<dbReference type="EMBL" id="JACXVP010000007">
    <property type="protein sequence ID" value="KAG5596036.1"/>
    <property type="molecule type" value="Genomic_DNA"/>
</dbReference>
<gene>
    <name evidence="2" type="ORF">H5410_037268</name>
</gene>
<evidence type="ECO:0000256" key="1">
    <source>
        <dbReference type="SAM" id="MobiDB-lite"/>
    </source>
</evidence>
<organism evidence="2 3">
    <name type="scientific">Solanum commersonii</name>
    <name type="common">Commerson's wild potato</name>
    <name type="synonym">Commerson's nightshade</name>
    <dbReference type="NCBI Taxonomy" id="4109"/>
    <lineage>
        <taxon>Eukaryota</taxon>
        <taxon>Viridiplantae</taxon>
        <taxon>Streptophyta</taxon>
        <taxon>Embryophyta</taxon>
        <taxon>Tracheophyta</taxon>
        <taxon>Spermatophyta</taxon>
        <taxon>Magnoliopsida</taxon>
        <taxon>eudicotyledons</taxon>
        <taxon>Gunneridae</taxon>
        <taxon>Pentapetalae</taxon>
        <taxon>asterids</taxon>
        <taxon>lamiids</taxon>
        <taxon>Solanales</taxon>
        <taxon>Solanaceae</taxon>
        <taxon>Solanoideae</taxon>
        <taxon>Solaneae</taxon>
        <taxon>Solanum</taxon>
    </lineage>
</organism>
<sequence length="286" mass="30905">MSRYESAHASGSESAHSSRSEFAHAAGSNAKSSTGSGENDQAASSDEATSLEFIPSPRNDDPTPIVGELNRVLTGSLHTVPDIHRLFNLHKCDWIARDPGTYSEEIVREFYASYVATLRGSIFKRSKPLAYATLTSTLVRWCPVDISPAMIRRFFYGPTAGHSWSLNTAEFDYRWDIMRSGAFGGILAARALYYGWQCILCRWQACGMGRSSTVGHPEGYIKFCGQVLLVAVRSYCGPIGQSIEVRSSDGHPAASHPAVDAKVNSQVQGQNGAPDGGDDGPEAPVP</sequence>
<dbReference type="OrthoDB" id="1327928at2759"/>
<evidence type="ECO:0000313" key="2">
    <source>
        <dbReference type="EMBL" id="KAG5596036.1"/>
    </source>
</evidence>
<name>A0A9J5Y9Q7_SOLCO</name>
<proteinExistence type="predicted"/>
<evidence type="ECO:0008006" key="4">
    <source>
        <dbReference type="Google" id="ProtNLM"/>
    </source>
</evidence>
<dbReference type="AlphaFoldDB" id="A0A9J5Y9Q7"/>
<feature type="region of interest" description="Disordered" evidence="1">
    <location>
        <begin position="1"/>
        <end position="65"/>
    </location>
</feature>
<feature type="compositionally biased region" description="Polar residues" evidence="1">
    <location>
        <begin position="29"/>
        <end position="48"/>
    </location>
</feature>
<reference evidence="2 3" key="1">
    <citation type="submission" date="2020-09" db="EMBL/GenBank/DDBJ databases">
        <title>De no assembly of potato wild relative species, Solanum commersonii.</title>
        <authorList>
            <person name="Cho K."/>
        </authorList>
    </citation>
    <scope>NUCLEOTIDE SEQUENCE [LARGE SCALE GENOMIC DNA]</scope>
    <source>
        <strain evidence="2">LZ3.2</strain>
        <tissue evidence="2">Leaf</tissue>
    </source>
</reference>